<proteinExistence type="predicted"/>
<organism evidence="3 4">
    <name type="scientific">Thielaviopsis punctulata</name>
    <dbReference type="NCBI Taxonomy" id="72032"/>
    <lineage>
        <taxon>Eukaryota</taxon>
        <taxon>Fungi</taxon>
        <taxon>Dikarya</taxon>
        <taxon>Ascomycota</taxon>
        <taxon>Pezizomycotina</taxon>
        <taxon>Sordariomycetes</taxon>
        <taxon>Hypocreomycetidae</taxon>
        <taxon>Microascales</taxon>
        <taxon>Ceratocystidaceae</taxon>
        <taxon>Thielaviopsis</taxon>
    </lineage>
</organism>
<protein>
    <recommendedName>
        <fullName evidence="5">M protein, serotype 2.1</fullName>
    </recommendedName>
</protein>
<dbReference type="PANTHER" id="PTHR38120:SF1">
    <property type="entry name" value="M PROTEIN, SEROTYPE 2.1"/>
    <property type="match status" value="1"/>
</dbReference>
<reference evidence="3 4" key="1">
    <citation type="submission" date="2015-03" db="EMBL/GenBank/DDBJ databases">
        <authorList>
            <person name="Radwan O."/>
            <person name="Al-Naeli F.A."/>
            <person name="Rendon G.A."/>
            <person name="Fields C."/>
        </authorList>
    </citation>
    <scope>NUCLEOTIDE SEQUENCE [LARGE SCALE GENOMIC DNA]</scope>
    <source>
        <strain evidence="3">CR-DP1</strain>
    </source>
</reference>
<feature type="compositionally biased region" description="Polar residues" evidence="2">
    <location>
        <begin position="200"/>
        <end position="223"/>
    </location>
</feature>
<evidence type="ECO:0000313" key="3">
    <source>
        <dbReference type="EMBL" id="KKA31246.1"/>
    </source>
</evidence>
<dbReference type="Proteomes" id="UP000033483">
    <property type="component" value="Unassembled WGS sequence"/>
</dbReference>
<feature type="region of interest" description="Disordered" evidence="2">
    <location>
        <begin position="1"/>
        <end position="73"/>
    </location>
</feature>
<accession>A0A0F4ZM85</accession>
<feature type="compositionally biased region" description="Low complexity" evidence="2">
    <location>
        <begin position="17"/>
        <end position="35"/>
    </location>
</feature>
<feature type="compositionally biased region" description="Polar residues" evidence="2">
    <location>
        <begin position="506"/>
        <end position="517"/>
    </location>
</feature>
<feature type="region of interest" description="Disordered" evidence="2">
    <location>
        <begin position="456"/>
        <end position="517"/>
    </location>
</feature>
<feature type="region of interest" description="Disordered" evidence="2">
    <location>
        <begin position="400"/>
        <end position="436"/>
    </location>
</feature>
<evidence type="ECO:0000256" key="2">
    <source>
        <dbReference type="SAM" id="MobiDB-lite"/>
    </source>
</evidence>
<keyword evidence="4" id="KW-1185">Reference proteome</keyword>
<evidence type="ECO:0000256" key="1">
    <source>
        <dbReference type="SAM" id="Coils"/>
    </source>
</evidence>
<dbReference type="EMBL" id="LAEV01000018">
    <property type="protein sequence ID" value="KKA31246.1"/>
    <property type="molecule type" value="Genomic_DNA"/>
</dbReference>
<evidence type="ECO:0000313" key="4">
    <source>
        <dbReference type="Proteomes" id="UP000033483"/>
    </source>
</evidence>
<feature type="region of interest" description="Disordered" evidence="2">
    <location>
        <begin position="186"/>
        <end position="229"/>
    </location>
</feature>
<feature type="coiled-coil region" evidence="1">
    <location>
        <begin position="346"/>
        <end position="380"/>
    </location>
</feature>
<feature type="compositionally biased region" description="Low complexity" evidence="2">
    <location>
        <begin position="456"/>
        <end position="465"/>
    </location>
</feature>
<dbReference type="PANTHER" id="PTHR38120">
    <property type="entry name" value="EXPRESSED PROTEIN"/>
    <property type="match status" value="1"/>
</dbReference>
<dbReference type="OrthoDB" id="2121319at2759"/>
<feature type="compositionally biased region" description="Basic and acidic residues" evidence="2">
    <location>
        <begin position="186"/>
        <end position="199"/>
    </location>
</feature>
<evidence type="ECO:0008006" key="5">
    <source>
        <dbReference type="Google" id="ProtNLM"/>
    </source>
</evidence>
<name>A0A0F4ZM85_9PEZI</name>
<feature type="coiled-coil region" evidence="1">
    <location>
        <begin position="233"/>
        <end position="285"/>
    </location>
</feature>
<keyword evidence="1" id="KW-0175">Coiled coil</keyword>
<dbReference type="AlphaFoldDB" id="A0A0F4ZM85"/>
<feature type="region of interest" description="Disordered" evidence="2">
    <location>
        <begin position="548"/>
        <end position="588"/>
    </location>
</feature>
<gene>
    <name evidence="3" type="ORF">TD95_002731</name>
</gene>
<sequence>MTTVTKRPTSGVGRVGAGTPSHSTPSSPISTASPSGPQPTPNGHRTRPSRTGSMIASRAPATRRESLLRDSTDAELEARAEAIAAIEDLKTRLSKAESETEQYRKESMVLDSRLHDTNIEQAKLEERLHEYEEQIESLSNAKREAARQMREMEAIYEAERSAMTKEKEEMSNREEEMQAVIQRLKDSLSQRNESDESRPSRANSNSTSPTDNGSFAPPSSLQRSDSRNNSKLLLQKDKLIESLRLELAEAQIKLVEAENQGGGRLQEVERQLMEARMANARLLEDNESYQLLLQEKTLNGDFSKNDFSYMNNTHTARTSLDEPRPLPSNEDTLAALEGRATSGNTLADELEDAGEADENYRRLESELRNARDQNKALTLYINKIIERLLQHQEFEAILDQSNDPNNHHKDSAAQSKESSGPGWLQRTKSLMSSSSASTHTVSTTLTTGTTATSVAAATVTTPTTTKPKRPRPVSIIPTAAYNDPETAPRVPIGNMSRSTSVRRSRPQSEQFTGSGGSSLVNHMYRGLDGQSSPTFTVPRRSQTFFASGALASPGLPPSTGPLSARMASSTGSQTPSAGNFPGMRSETSSVSNESIAGVVTPPSQSSPPRALNVEKIPQTTFAGNKPRPLRLVQDHNDAVNANKRSSWLPWAGGWGKKDEDH</sequence>
<feature type="compositionally biased region" description="Basic and acidic residues" evidence="2">
    <location>
        <begin position="62"/>
        <end position="73"/>
    </location>
</feature>
<feature type="compositionally biased region" description="Polar residues" evidence="2">
    <location>
        <begin position="566"/>
        <end position="577"/>
    </location>
</feature>
<comment type="caution">
    <text evidence="3">The sequence shown here is derived from an EMBL/GenBank/DDBJ whole genome shotgun (WGS) entry which is preliminary data.</text>
</comment>